<dbReference type="PANTHER" id="PTHR21310:SF58">
    <property type="entry name" value="AMINOGLYCOSIDE PHOSPHOTRANSFERASE DOMAIN-CONTAINING PROTEIN"/>
    <property type="match status" value="1"/>
</dbReference>
<feature type="region of interest" description="Disordered" evidence="1">
    <location>
        <begin position="1"/>
        <end position="51"/>
    </location>
</feature>
<dbReference type="EMBL" id="CABFNS010000739">
    <property type="protein sequence ID" value="VUC25733.1"/>
    <property type="molecule type" value="Genomic_DNA"/>
</dbReference>
<reference evidence="3 4" key="1">
    <citation type="submission" date="2019-06" db="EMBL/GenBank/DDBJ databases">
        <authorList>
            <person name="Broberg M."/>
        </authorList>
    </citation>
    <scope>NUCLEOTIDE SEQUENCE [LARGE SCALE GENOMIC DNA]</scope>
</reference>
<feature type="compositionally biased region" description="Basic and acidic residues" evidence="1">
    <location>
        <begin position="34"/>
        <end position="44"/>
    </location>
</feature>
<gene>
    <name evidence="3" type="ORF">CLO192961_LOCUS174722</name>
</gene>
<proteinExistence type="predicted"/>
<name>A0ABY6U6A1_BIOOC</name>
<protein>
    <recommendedName>
        <fullName evidence="2">Aminoglycoside phosphotransferase domain-containing protein</fullName>
    </recommendedName>
</protein>
<dbReference type="Pfam" id="PF01636">
    <property type="entry name" value="APH"/>
    <property type="match status" value="1"/>
</dbReference>
<evidence type="ECO:0000259" key="2">
    <source>
        <dbReference type="Pfam" id="PF01636"/>
    </source>
</evidence>
<dbReference type="InterPro" id="IPR002575">
    <property type="entry name" value="Aminoglycoside_PTrfase"/>
</dbReference>
<accession>A0ABY6U6A1</accession>
<dbReference type="Gene3D" id="3.90.1200.10">
    <property type="match status" value="1"/>
</dbReference>
<dbReference type="InterPro" id="IPR051678">
    <property type="entry name" value="AGP_Transferase"/>
</dbReference>
<evidence type="ECO:0000256" key="1">
    <source>
        <dbReference type="SAM" id="MobiDB-lite"/>
    </source>
</evidence>
<comment type="caution">
    <text evidence="3">The sequence shown here is derived from an EMBL/GenBank/DDBJ whole genome shotgun (WGS) entry which is preliminary data.</text>
</comment>
<keyword evidence="4" id="KW-1185">Reference proteome</keyword>
<feature type="domain" description="Aminoglycoside phosphotransferase" evidence="2">
    <location>
        <begin position="86"/>
        <end position="274"/>
    </location>
</feature>
<sequence length="295" mass="33681">MQQSQPESPKIFAVSRSRGKRAGESSLTKKMRERRIALGKGRESDESEPEEDLEAGAVVLHQLFNRKVVRYPDNTVVKSGPRIPLGEAEALKVAELAGIPAPRLRDMQADGFRMTCIEGTTLHDLWPAMPHEQRKDIVLQLRAILTKMRSLEPPPESMIGACDGKEIRDTRIHFTYHGPPCENEEAFNQFLLSSFHPRTPSAVREALARRLKTHHRIVLTHCDLSPRNIMVHDGKITGLIDWEDGGWYPEYWEFIKFFERGAPEVGWKEFASDIFAEMYPDELVDLTAFSKYQDV</sequence>
<organism evidence="3 4">
    <name type="scientific">Bionectria ochroleuca</name>
    <name type="common">Gliocladium roseum</name>
    <dbReference type="NCBI Taxonomy" id="29856"/>
    <lineage>
        <taxon>Eukaryota</taxon>
        <taxon>Fungi</taxon>
        <taxon>Dikarya</taxon>
        <taxon>Ascomycota</taxon>
        <taxon>Pezizomycotina</taxon>
        <taxon>Sordariomycetes</taxon>
        <taxon>Hypocreomycetidae</taxon>
        <taxon>Hypocreales</taxon>
        <taxon>Bionectriaceae</taxon>
        <taxon>Clonostachys</taxon>
    </lineage>
</organism>
<dbReference type="Proteomes" id="UP000766486">
    <property type="component" value="Unassembled WGS sequence"/>
</dbReference>
<dbReference type="CDD" id="cd05120">
    <property type="entry name" value="APH_ChoK_like"/>
    <property type="match status" value="1"/>
</dbReference>
<dbReference type="SUPFAM" id="SSF56112">
    <property type="entry name" value="Protein kinase-like (PK-like)"/>
    <property type="match status" value="1"/>
</dbReference>
<evidence type="ECO:0000313" key="4">
    <source>
        <dbReference type="Proteomes" id="UP000766486"/>
    </source>
</evidence>
<dbReference type="InterPro" id="IPR011009">
    <property type="entry name" value="Kinase-like_dom_sf"/>
</dbReference>
<dbReference type="PANTHER" id="PTHR21310">
    <property type="entry name" value="AMINOGLYCOSIDE PHOSPHOTRANSFERASE-RELATED-RELATED"/>
    <property type="match status" value="1"/>
</dbReference>
<evidence type="ECO:0000313" key="3">
    <source>
        <dbReference type="EMBL" id="VUC25733.1"/>
    </source>
</evidence>